<comment type="caution">
    <text evidence="1">The sequence shown here is derived from an EMBL/GenBank/DDBJ whole genome shotgun (WGS) entry which is preliminary data.</text>
</comment>
<dbReference type="AlphaFoldDB" id="A0A848LHN5"/>
<dbReference type="EMBL" id="JABBJJ010000083">
    <property type="protein sequence ID" value="NMO16941.1"/>
    <property type="molecule type" value="Genomic_DNA"/>
</dbReference>
<dbReference type="Proteomes" id="UP000518300">
    <property type="component" value="Unassembled WGS sequence"/>
</dbReference>
<keyword evidence="2" id="KW-1185">Reference proteome</keyword>
<evidence type="ECO:0000313" key="2">
    <source>
        <dbReference type="Proteomes" id="UP000518300"/>
    </source>
</evidence>
<protein>
    <recommendedName>
        <fullName evidence="3">Lipoprotein</fullName>
    </recommendedName>
</protein>
<name>A0A848LHN5_9BACT</name>
<organism evidence="1 2">
    <name type="scientific">Pyxidicoccus fallax</name>
    <dbReference type="NCBI Taxonomy" id="394095"/>
    <lineage>
        <taxon>Bacteria</taxon>
        <taxon>Pseudomonadati</taxon>
        <taxon>Myxococcota</taxon>
        <taxon>Myxococcia</taxon>
        <taxon>Myxococcales</taxon>
        <taxon>Cystobacterineae</taxon>
        <taxon>Myxococcaceae</taxon>
        <taxon>Pyxidicoccus</taxon>
    </lineage>
</organism>
<dbReference type="RefSeq" id="WP_169346228.1">
    <property type="nucleotide sequence ID" value="NZ_JABBJJ010000083.1"/>
</dbReference>
<accession>A0A848LHN5</accession>
<evidence type="ECO:0000313" key="1">
    <source>
        <dbReference type="EMBL" id="NMO16941.1"/>
    </source>
</evidence>
<sequence length="341" mass="35544">MRQLGSTLLALSMLAGCGSADFESSSESPSTGSQQAALTSTDVDVAPECQGIITFVNGASFATLDAYLPSDVVTRLVAQRATAPFATLAQVSAVQGMGPARLEQLEGGARAQSYIGPSCVGIMDSIAVSADDDAAIVSLVNSVSSTELHDILPSAWNGAEALLGLRPFTSAQAIADVGGIGDSSLRSLRNAATLSRPFDTLVDAVRALPNNGNYGVTLARHFDWWNIVTTNGTYNHQLVCFGLEPNSVPYYAEVRDGLATPQDVRDAVAGTVAAANADANGAIPASVISAGLANLHALTEGRLFKGCEFSYSNDPWSNNSIYIFVDNKNGFGVITGSWWAE</sequence>
<proteinExistence type="predicted"/>
<evidence type="ECO:0008006" key="3">
    <source>
        <dbReference type="Google" id="ProtNLM"/>
    </source>
</evidence>
<reference evidence="1 2" key="1">
    <citation type="submission" date="2020-04" db="EMBL/GenBank/DDBJ databases">
        <title>Draft genome of Pyxidicoccus fallax type strain.</title>
        <authorList>
            <person name="Whitworth D.E."/>
        </authorList>
    </citation>
    <scope>NUCLEOTIDE SEQUENCE [LARGE SCALE GENOMIC DNA]</scope>
    <source>
        <strain evidence="1 2">DSM 14698</strain>
    </source>
</reference>
<gene>
    <name evidence="1" type="ORF">HG543_19055</name>
</gene>
<dbReference type="PROSITE" id="PS51257">
    <property type="entry name" value="PROKAR_LIPOPROTEIN"/>
    <property type="match status" value="1"/>
</dbReference>